<comment type="caution">
    <text evidence="1">The sequence shown here is derived from an EMBL/GenBank/DDBJ whole genome shotgun (WGS) entry which is preliminary data.</text>
</comment>
<reference evidence="1 2" key="1">
    <citation type="submission" date="2021-01" db="EMBL/GenBank/DDBJ databases">
        <title>Sequencing the genomes of 1000 actinobacteria strains.</title>
        <authorList>
            <person name="Klenk H.-P."/>
        </authorList>
    </citation>
    <scope>NUCLEOTIDE SEQUENCE [LARGE SCALE GENOMIC DNA]</scope>
    <source>
        <strain evidence="1 2">DSM 13657</strain>
    </source>
</reference>
<dbReference type="EMBL" id="JAFBCP010000001">
    <property type="protein sequence ID" value="MBM7815614.1"/>
    <property type="molecule type" value="Genomic_DNA"/>
</dbReference>
<accession>A0ABS2SI02</accession>
<evidence type="ECO:0000313" key="1">
    <source>
        <dbReference type="EMBL" id="MBM7815614.1"/>
    </source>
</evidence>
<evidence type="ECO:0000313" key="2">
    <source>
        <dbReference type="Proteomes" id="UP000809290"/>
    </source>
</evidence>
<dbReference type="Proteomes" id="UP000809290">
    <property type="component" value="Unassembled WGS sequence"/>
</dbReference>
<sequence length="64" mass="6871">MGTANARLRARKALSETHSAAEKTAKLVVDVSSKLASESHGPHYCFRGSEAGWFELLAVRSAPD</sequence>
<keyword evidence="2" id="KW-1185">Reference proteome</keyword>
<protein>
    <submittedName>
        <fullName evidence="1">Uncharacterized protein</fullName>
    </submittedName>
</protein>
<name>A0ABS2SI02_9MICO</name>
<organism evidence="1 2">
    <name type="scientific">Brevibacterium paucivorans</name>
    <dbReference type="NCBI Taxonomy" id="170994"/>
    <lineage>
        <taxon>Bacteria</taxon>
        <taxon>Bacillati</taxon>
        <taxon>Actinomycetota</taxon>
        <taxon>Actinomycetes</taxon>
        <taxon>Micrococcales</taxon>
        <taxon>Brevibacteriaceae</taxon>
        <taxon>Brevibacterium</taxon>
    </lineage>
</organism>
<gene>
    <name evidence="1" type="ORF">JOE56_000308</name>
</gene>
<proteinExistence type="predicted"/>